<dbReference type="Gene3D" id="3.40.390.10">
    <property type="entry name" value="Collagenase (Catalytic Domain)"/>
    <property type="match status" value="1"/>
</dbReference>
<sequence length="73" mass="8351">MCSGAANNFIKYGYKDTTTFDVPYNPKSIMHYSSRAFSKNEKPTILTKDGKTISYPDGLQQSDILKLKRMYKC</sequence>
<dbReference type="Proteomes" id="UP000094527">
    <property type="component" value="Unassembled WGS sequence"/>
</dbReference>
<feature type="domain" description="Peptidase M12A" evidence="8">
    <location>
        <begin position="1"/>
        <end position="73"/>
    </location>
</feature>
<dbReference type="STRING" id="48709.A0A1D2MU18"/>
<dbReference type="PROSITE" id="PS51864">
    <property type="entry name" value="ASTACIN"/>
    <property type="match status" value="1"/>
</dbReference>
<comment type="caution">
    <text evidence="9">The sequence shown here is derived from an EMBL/GenBank/DDBJ whole genome shotgun (WGS) entry which is preliminary data.</text>
</comment>
<evidence type="ECO:0000259" key="8">
    <source>
        <dbReference type="PROSITE" id="PS51864"/>
    </source>
</evidence>
<dbReference type="GO" id="GO:0006508">
    <property type="term" value="P:proteolysis"/>
    <property type="evidence" value="ECO:0007669"/>
    <property type="project" value="UniProtKB-KW"/>
</dbReference>
<dbReference type="AlphaFoldDB" id="A0A1D2MU18"/>
<accession>A0A1D2MU18</accession>
<evidence type="ECO:0000256" key="2">
    <source>
        <dbReference type="ARBA" id="ARBA00022670"/>
    </source>
</evidence>
<dbReference type="OrthoDB" id="291007at2759"/>
<keyword evidence="6" id="KW-0482">Metalloprotease</keyword>
<dbReference type="PANTHER" id="PTHR10127:SF780">
    <property type="entry name" value="METALLOENDOPEPTIDASE"/>
    <property type="match status" value="1"/>
</dbReference>
<dbReference type="Pfam" id="PF01400">
    <property type="entry name" value="Astacin"/>
    <property type="match status" value="1"/>
</dbReference>
<comment type="cofactor">
    <cofactor evidence="1">
        <name>Zn(2+)</name>
        <dbReference type="ChEBI" id="CHEBI:29105"/>
    </cofactor>
</comment>
<evidence type="ECO:0000256" key="6">
    <source>
        <dbReference type="ARBA" id="ARBA00023049"/>
    </source>
</evidence>
<evidence type="ECO:0000256" key="4">
    <source>
        <dbReference type="ARBA" id="ARBA00022801"/>
    </source>
</evidence>
<evidence type="ECO:0000256" key="7">
    <source>
        <dbReference type="PROSITE-ProRule" id="PRU01211"/>
    </source>
</evidence>
<keyword evidence="10" id="KW-1185">Reference proteome</keyword>
<name>A0A1D2MU18_ORCCI</name>
<dbReference type="EMBL" id="LJIJ01000524">
    <property type="protein sequence ID" value="ODM96580.1"/>
    <property type="molecule type" value="Genomic_DNA"/>
</dbReference>
<evidence type="ECO:0000256" key="1">
    <source>
        <dbReference type="ARBA" id="ARBA00001947"/>
    </source>
</evidence>
<organism evidence="9 10">
    <name type="scientific">Orchesella cincta</name>
    <name type="common">Springtail</name>
    <name type="synonym">Podura cincta</name>
    <dbReference type="NCBI Taxonomy" id="48709"/>
    <lineage>
        <taxon>Eukaryota</taxon>
        <taxon>Metazoa</taxon>
        <taxon>Ecdysozoa</taxon>
        <taxon>Arthropoda</taxon>
        <taxon>Hexapoda</taxon>
        <taxon>Collembola</taxon>
        <taxon>Entomobryomorpha</taxon>
        <taxon>Entomobryoidea</taxon>
        <taxon>Orchesellidae</taxon>
        <taxon>Orchesellinae</taxon>
        <taxon>Orchesella</taxon>
    </lineage>
</organism>
<dbReference type="GO" id="GO:0046872">
    <property type="term" value="F:metal ion binding"/>
    <property type="evidence" value="ECO:0007669"/>
    <property type="project" value="UniProtKB-KW"/>
</dbReference>
<evidence type="ECO:0000313" key="10">
    <source>
        <dbReference type="Proteomes" id="UP000094527"/>
    </source>
</evidence>
<keyword evidence="2" id="KW-0645">Protease</keyword>
<evidence type="ECO:0000256" key="3">
    <source>
        <dbReference type="ARBA" id="ARBA00022723"/>
    </source>
</evidence>
<keyword evidence="3" id="KW-0479">Metal-binding</keyword>
<proteinExistence type="predicted"/>
<reference evidence="9 10" key="1">
    <citation type="journal article" date="2016" name="Genome Biol. Evol.">
        <title>Gene Family Evolution Reflects Adaptation to Soil Environmental Stressors in the Genome of the Collembolan Orchesella cincta.</title>
        <authorList>
            <person name="Faddeeva-Vakhrusheva A."/>
            <person name="Derks M.F."/>
            <person name="Anvar S.Y."/>
            <person name="Agamennone V."/>
            <person name="Suring W."/>
            <person name="Smit S."/>
            <person name="van Straalen N.M."/>
            <person name="Roelofs D."/>
        </authorList>
    </citation>
    <scope>NUCLEOTIDE SEQUENCE [LARGE SCALE GENOMIC DNA]</scope>
    <source>
        <tissue evidence="9">Mixed pool</tissue>
    </source>
</reference>
<keyword evidence="5" id="KW-0862">Zinc</keyword>
<dbReference type="InterPro" id="IPR024079">
    <property type="entry name" value="MetalloPept_cat_dom_sf"/>
</dbReference>
<dbReference type="GO" id="GO:0004222">
    <property type="term" value="F:metalloendopeptidase activity"/>
    <property type="evidence" value="ECO:0007669"/>
    <property type="project" value="InterPro"/>
</dbReference>
<keyword evidence="4" id="KW-0378">Hydrolase</keyword>
<comment type="caution">
    <text evidence="7">Lacks conserved residue(s) required for the propagation of feature annotation.</text>
</comment>
<evidence type="ECO:0000256" key="5">
    <source>
        <dbReference type="ARBA" id="ARBA00022833"/>
    </source>
</evidence>
<dbReference type="PANTHER" id="PTHR10127">
    <property type="entry name" value="DISCOIDIN, CUB, EGF, LAMININ , AND ZINC METALLOPROTEASE DOMAIN CONTAINING"/>
    <property type="match status" value="1"/>
</dbReference>
<dbReference type="InterPro" id="IPR001506">
    <property type="entry name" value="Peptidase_M12A"/>
</dbReference>
<gene>
    <name evidence="9" type="ORF">Ocin01_10098</name>
</gene>
<protein>
    <submittedName>
        <fullName evidence="9">Zinc metalloproteinase nas-15</fullName>
    </submittedName>
</protein>
<evidence type="ECO:0000313" key="9">
    <source>
        <dbReference type="EMBL" id="ODM96580.1"/>
    </source>
</evidence>
<dbReference type="SUPFAM" id="SSF55486">
    <property type="entry name" value="Metalloproteases ('zincins'), catalytic domain"/>
    <property type="match status" value="1"/>
</dbReference>